<proteinExistence type="predicted"/>
<dbReference type="InterPro" id="IPR039782">
    <property type="entry name" value="VPS13B"/>
</dbReference>
<evidence type="ECO:0000313" key="2">
    <source>
        <dbReference type="Proteomes" id="UP001485043"/>
    </source>
</evidence>
<dbReference type="PANTHER" id="PTHR12517:SF0">
    <property type="entry name" value="INTERMEMBRANE LIPID TRANSFER PROTEIN VPS13B"/>
    <property type="match status" value="1"/>
</dbReference>
<dbReference type="AlphaFoldDB" id="A0AAW1TD47"/>
<gene>
    <name evidence="1" type="ORF">WJX84_002148</name>
</gene>
<organism evidence="1 2">
    <name type="scientific">Apatococcus fuscideae</name>
    <dbReference type="NCBI Taxonomy" id="2026836"/>
    <lineage>
        <taxon>Eukaryota</taxon>
        <taxon>Viridiplantae</taxon>
        <taxon>Chlorophyta</taxon>
        <taxon>core chlorophytes</taxon>
        <taxon>Trebouxiophyceae</taxon>
        <taxon>Chlorellales</taxon>
        <taxon>Chlorellaceae</taxon>
        <taxon>Apatococcus</taxon>
    </lineage>
</organism>
<dbReference type="PANTHER" id="PTHR12517">
    <property type="entry name" value="VACUOLAR PROTEIN SORTING-ASSOCIATED PROTEIN 13B"/>
    <property type="match status" value="1"/>
</dbReference>
<reference evidence="1 2" key="1">
    <citation type="journal article" date="2024" name="Nat. Commun.">
        <title>Phylogenomics reveals the evolutionary origins of lichenization in chlorophyte algae.</title>
        <authorList>
            <person name="Puginier C."/>
            <person name="Libourel C."/>
            <person name="Otte J."/>
            <person name="Skaloud P."/>
            <person name="Haon M."/>
            <person name="Grisel S."/>
            <person name="Petersen M."/>
            <person name="Berrin J.G."/>
            <person name="Delaux P.M."/>
            <person name="Dal Grande F."/>
            <person name="Keller J."/>
        </authorList>
    </citation>
    <scope>NUCLEOTIDE SEQUENCE [LARGE SCALE GENOMIC DNA]</scope>
    <source>
        <strain evidence="1 2">SAG 2523</strain>
    </source>
</reference>
<keyword evidence="2" id="KW-1185">Reference proteome</keyword>
<evidence type="ECO:0008006" key="3">
    <source>
        <dbReference type="Google" id="ProtNLM"/>
    </source>
</evidence>
<dbReference type="EMBL" id="JALJOV010000136">
    <property type="protein sequence ID" value="KAK9866748.1"/>
    <property type="molecule type" value="Genomic_DNA"/>
</dbReference>
<sequence length="884" mass="94499">MERLLTPIVTRLLQSYIKSAEGKTGADLRVVLSGGSLSLYSLELNLDPVLRKFPFLKVHRAYAEKLQLVIPWTSLATQPIQIWLENVEVVAEVNNDLDVPKRLPVPPAQQPAADGGWMGSLASRLLRALFNITLKLDNVVIRALHGDARLSLQCGTLRAFTPSSNWRQELKDPKGWLKKQLDIHNIMMTLERRRVRAEAEAVAPVFAILENWKVVEGSIATVKLVVKPLVAFCNIQQATWLMQSAKSLGRLAVGLKSQSSSQPAVQPAGSSLQAASVSAKPQPAAVTSLLTRTWDFITDEAAYAEAVATQNPSKAATVKRAPRPQTSIEVVSEGGLLALAGQQCLSQPGASQEEDSMPEATAMLQWEQAQGTSSLSEHSALHQLQASLRALAVRHISCSGTAYPGVYQPSDITPSLLELWAHSEAEAGTPLVKPLLHKADLPIELRALGLVGTVGVNMNPMTASWAASTNMLEEHLEQLAGQLACLQLACNSLEVTAELDVPTQPAISVAFRAVLSGAAAQLRPQQSCALADAFEVMATSTDSALIKLNLMTSMLAGDQVTEASGSLGLVTICALQKGQGQADGPLFTEMVRISPGRLKQATASPSPEWKGNTGILRVPTSGRRVIKANIEMKELLIMLCHNTAGALAQGDGSKQDERVLCSIPSAVWMLREPSHEPVPMSNGHTYSLPELHATASDMTIAIHGPGLPDGGSMLLLPLRSRLLAAYYPLVPQLSIQLEMPPAALEQQESSRAPPGHQPLAPPLEVKVQAQAADVSWLLPQSLDSPGPGLNFSDGGSVADHKAFVASASHLKAALSIWQPGKVHADLSARVNLSFMSPSTHAAEDLLVCPKLDLHLVAKSVAKQSDEFHAAAAAACPLRVARRDI</sequence>
<name>A0AAW1TD47_9CHLO</name>
<dbReference type="Proteomes" id="UP001485043">
    <property type="component" value="Unassembled WGS sequence"/>
</dbReference>
<comment type="caution">
    <text evidence="1">The sequence shown here is derived from an EMBL/GenBank/DDBJ whole genome shotgun (WGS) entry which is preliminary data.</text>
</comment>
<evidence type="ECO:0000313" key="1">
    <source>
        <dbReference type="EMBL" id="KAK9866748.1"/>
    </source>
</evidence>
<accession>A0AAW1TD47</accession>
<protein>
    <recommendedName>
        <fullName evidence="3">Chorein N-terminal domain-containing protein</fullName>
    </recommendedName>
</protein>